<organism evidence="1 2">
    <name type="scientific">Melipona bicolor</name>
    <dbReference type="NCBI Taxonomy" id="60889"/>
    <lineage>
        <taxon>Eukaryota</taxon>
        <taxon>Metazoa</taxon>
        <taxon>Ecdysozoa</taxon>
        <taxon>Arthropoda</taxon>
        <taxon>Hexapoda</taxon>
        <taxon>Insecta</taxon>
        <taxon>Pterygota</taxon>
        <taxon>Neoptera</taxon>
        <taxon>Endopterygota</taxon>
        <taxon>Hymenoptera</taxon>
        <taxon>Apocrita</taxon>
        <taxon>Aculeata</taxon>
        <taxon>Apoidea</taxon>
        <taxon>Anthophila</taxon>
        <taxon>Apidae</taxon>
        <taxon>Melipona</taxon>
    </lineage>
</organism>
<dbReference type="AlphaFoldDB" id="A0AA40KV64"/>
<gene>
    <name evidence="1" type="ORF">K0M31_011741</name>
</gene>
<comment type="caution">
    <text evidence="1">The sequence shown here is derived from an EMBL/GenBank/DDBJ whole genome shotgun (WGS) entry which is preliminary data.</text>
</comment>
<dbReference type="Proteomes" id="UP001177670">
    <property type="component" value="Unassembled WGS sequence"/>
</dbReference>
<sequence length="71" mass="7941">MLFSKSLDCLDINKISKEDDKIGHFDHFGSSSVNSTGELASLSKIVSTRKSENVFRLSEEQRTLCLKPHAN</sequence>
<protein>
    <submittedName>
        <fullName evidence="1">Uncharacterized protein</fullName>
    </submittedName>
</protein>
<evidence type="ECO:0000313" key="1">
    <source>
        <dbReference type="EMBL" id="KAK1133955.1"/>
    </source>
</evidence>
<proteinExistence type="predicted"/>
<reference evidence="1" key="1">
    <citation type="submission" date="2021-10" db="EMBL/GenBank/DDBJ databases">
        <title>Melipona bicolor Genome sequencing and assembly.</title>
        <authorList>
            <person name="Araujo N.S."/>
            <person name="Arias M.C."/>
        </authorList>
    </citation>
    <scope>NUCLEOTIDE SEQUENCE</scope>
    <source>
        <strain evidence="1">USP_2M_L1-L4_2017</strain>
        <tissue evidence="1">Whole body</tissue>
    </source>
</reference>
<name>A0AA40KV64_9HYME</name>
<accession>A0AA40KV64</accession>
<dbReference type="EMBL" id="JAHYIQ010000003">
    <property type="protein sequence ID" value="KAK1133955.1"/>
    <property type="molecule type" value="Genomic_DNA"/>
</dbReference>
<keyword evidence="2" id="KW-1185">Reference proteome</keyword>
<evidence type="ECO:0000313" key="2">
    <source>
        <dbReference type="Proteomes" id="UP001177670"/>
    </source>
</evidence>